<evidence type="ECO:0000313" key="1">
    <source>
        <dbReference type="EMBL" id="MCQ8239667.1"/>
    </source>
</evidence>
<keyword evidence="2" id="KW-1185">Reference proteome</keyword>
<evidence type="ECO:0000313" key="2">
    <source>
        <dbReference type="Proteomes" id="UP001524547"/>
    </source>
</evidence>
<organism evidence="1 2">
    <name type="scientific">Rhizosaccharibacter radicis</name>
    <dbReference type="NCBI Taxonomy" id="2782605"/>
    <lineage>
        <taxon>Bacteria</taxon>
        <taxon>Pseudomonadati</taxon>
        <taxon>Pseudomonadota</taxon>
        <taxon>Alphaproteobacteria</taxon>
        <taxon>Acetobacterales</taxon>
        <taxon>Acetobacteraceae</taxon>
        <taxon>Rhizosaccharibacter</taxon>
    </lineage>
</organism>
<proteinExistence type="predicted"/>
<dbReference type="EMBL" id="JAMZEJ010000001">
    <property type="protein sequence ID" value="MCQ8239667.1"/>
    <property type="molecule type" value="Genomic_DNA"/>
</dbReference>
<protein>
    <submittedName>
        <fullName evidence="1">Uncharacterized protein</fullName>
    </submittedName>
</protein>
<reference evidence="1 2" key="1">
    <citation type="submission" date="2022-06" db="EMBL/GenBank/DDBJ databases">
        <title>Rhizosaccharibacter gen. nov. sp. nov. KSS12, endophytic bacteria isolated from sugarcane.</title>
        <authorList>
            <person name="Pitiwittayakul N."/>
        </authorList>
    </citation>
    <scope>NUCLEOTIDE SEQUENCE [LARGE SCALE GENOMIC DNA]</scope>
    <source>
        <strain evidence="1 2">KSS12</strain>
    </source>
</reference>
<dbReference type="RefSeq" id="WP_422918400.1">
    <property type="nucleotide sequence ID" value="NZ_JAMZEJ010000001.1"/>
</dbReference>
<name>A0ABT1VUQ4_9PROT</name>
<gene>
    <name evidence="1" type="ORF">NFI88_02275</name>
</gene>
<sequence length="56" mass="6059">MNISQITSSFETAGEARLLAEAGNRALSALIMSVIIERLRPLLGRFRTGGNRTRAA</sequence>
<accession>A0ABT1VUQ4</accession>
<dbReference type="Proteomes" id="UP001524547">
    <property type="component" value="Unassembled WGS sequence"/>
</dbReference>
<comment type="caution">
    <text evidence="1">The sequence shown here is derived from an EMBL/GenBank/DDBJ whole genome shotgun (WGS) entry which is preliminary data.</text>
</comment>